<comment type="caution">
    <text evidence="1">The sequence shown here is derived from an EMBL/GenBank/DDBJ whole genome shotgun (WGS) entry which is preliminary data.</text>
</comment>
<feature type="non-terminal residue" evidence="1">
    <location>
        <position position="1"/>
    </location>
</feature>
<organism evidence="1 2">
    <name type="scientific">Drosophila gunungcola</name>
    <name type="common">fruit fly</name>
    <dbReference type="NCBI Taxonomy" id="103775"/>
    <lineage>
        <taxon>Eukaryota</taxon>
        <taxon>Metazoa</taxon>
        <taxon>Ecdysozoa</taxon>
        <taxon>Arthropoda</taxon>
        <taxon>Hexapoda</taxon>
        <taxon>Insecta</taxon>
        <taxon>Pterygota</taxon>
        <taxon>Neoptera</taxon>
        <taxon>Endopterygota</taxon>
        <taxon>Diptera</taxon>
        <taxon>Brachycera</taxon>
        <taxon>Muscomorpha</taxon>
        <taxon>Ephydroidea</taxon>
        <taxon>Drosophilidae</taxon>
        <taxon>Drosophila</taxon>
        <taxon>Sophophora</taxon>
    </lineage>
</organism>
<gene>
    <name evidence="1" type="ORF">M5D96_011681</name>
</gene>
<evidence type="ECO:0000313" key="2">
    <source>
        <dbReference type="Proteomes" id="UP001059596"/>
    </source>
</evidence>
<dbReference type="Proteomes" id="UP001059596">
    <property type="component" value="Unassembled WGS sequence"/>
</dbReference>
<protein>
    <submittedName>
        <fullName evidence="1">Uncharacterized protein</fullName>
    </submittedName>
</protein>
<evidence type="ECO:0000313" key="1">
    <source>
        <dbReference type="EMBL" id="KAI8035632.1"/>
    </source>
</evidence>
<name>A0A9Q0BKL0_9MUSC</name>
<proteinExistence type="predicted"/>
<keyword evidence="2" id="KW-1185">Reference proteome</keyword>
<accession>A0A9Q0BKL0</accession>
<sequence>NSNKKRARKATWQPTQYTLYPSNTLEYKKRRSVGQMMMAENGVKSPTQIS</sequence>
<reference evidence="1" key="1">
    <citation type="journal article" date="2023" name="Genome Biol. Evol.">
        <title>Long-read-based Genome Assembly of Drosophila gunungcola Reveals Fewer Chemosensory Genes in Flower-breeding Species.</title>
        <authorList>
            <person name="Negi A."/>
            <person name="Liao B.Y."/>
            <person name="Yeh S.D."/>
        </authorList>
    </citation>
    <scope>NUCLEOTIDE SEQUENCE</scope>
    <source>
        <strain evidence="1">Sukarami</strain>
    </source>
</reference>
<dbReference type="EMBL" id="JAMKOV010000033">
    <property type="protein sequence ID" value="KAI8035632.1"/>
    <property type="molecule type" value="Genomic_DNA"/>
</dbReference>
<dbReference type="AlphaFoldDB" id="A0A9Q0BKL0"/>